<dbReference type="EMBL" id="JAAGWD010000005">
    <property type="protein sequence ID" value="NEM98418.1"/>
    <property type="molecule type" value="Genomic_DNA"/>
</dbReference>
<accession>A0A6B3LX74</accession>
<comment type="caution">
    <text evidence="2">The sequence shown here is derived from an EMBL/GenBank/DDBJ whole genome shotgun (WGS) entry which is preliminary data.</text>
</comment>
<gene>
    <name evidence="2" type="ORF">GXP69_12000</name>
</gene>
<dbReference type="AlphaFoldDB" id="A0A6B3LX74"/>
<dbReference type="PROSITE" id="PS51257">
    <property type="entry name" value="PROKAR_LIPOPROTEIN"/>
    <property type="match status" value="1"/>
</dbReference>
<proteinExistence type="predicted"/>
<organism evidence="2 3">
    <name type="scientific">Pontibacter burrus</name>
    <dbReference type="NCBI Taxonomy" id="2704466"/>
    <lineage>
        <taxon>Bacteria</taxon>
        <taxon>Pseudomonadati</taxon>
        <taxon>Bacteroidota</taxon>
        <taxon>Cytophagia</taxon>
        <taxon>Cytophagales</taxon>
        <taxon>Hymenobacteraceae</taxon>
        <taxon>Pontibacter</taxon>
    </lineage>
</organism>
<dbReference type="RefSeq" id="WP_163915319.1">
    <property type="nucleotide sequence ID" value="NZ_JAAGWD010000005.1"/>
</dbReference>
<evidence type="ECO:0000313" key="2">
    <source>
        <dbReference type="EMBL" id="NEM98418.1"/>
    </source>
</evidence>
<reference evidence="2 3" key="1">
    <citation type="submission" date="2020-02" db="EMBL/GenBank/DDBJ databases">
        <authorList>
            <person name="Kim M.K."/>
        </authorList>
    </citation>
    <scope>NUCLEOTIDE SEQUENCE [LARGE SCALE GENOMIC DNA]</scope>
    <source>
        <strain evidence="2 3">BT327</strain>
    </source>
</reference>
<keyword evidence="1" id="KW-0732">Signal</keyword>
<evidence type="ECO:0000313" key="3">
    <source>
        <dbReference type="Proteomes" id="UP000474777"/>
    </source>
</evidence>
<sequence>MTRMMNRYLLIFLVLFLATACEKDTEPAPTATVGLSFAEEAVVIDRNSTSKSATIVINVDAPITKAELEERLKLNYTSKSAEIDKDFRIVSQTIKESPLQVTLQVEALPSLARTTQEVKISFDSSMQPITLGTIPEFTLTLKPYSPASTWADPSNIYYQPKVYYHNTESASWQTVASNFTALAEDDAAVLGFVNNAVAESGVALFNMVKLYSSQIGSTNIKTAKINSERTLELIPSAAGAKQGKVNVIPQDVVVTRADGSTFKIGISGQGTYNEETGLIDVVVNFNETAIGGPASVARTYKISTVTLAL</sequence>
<evidence type="ECO:0008006" key="4">
    <source>
        <dbReference type="Google" id="ProtNLM"/>
    </source>
</evidence>
<feature type="chain" id="PRO_5025592098" description="DUF4843 domain-containing protein" evidence="1">
    <location>
        <begin position="21"/>
        <end position="309"/>
    </location>
</feature>
<evidence type="ECO:0000256" key="1">
    <source>
        <dbReference type="SAM" id="SignalP"/>
    </source>
</evidence>
<name>A0A6B3LX74_9BACT</name>
<feature type="signal peptide" evidence="1">
    <location>
        <begin position="1"/>
        <end position="20"/>
    </location>
</feature>
<keyword evidence="3" id="KW-1185">Reference proteome</keyword>
<protein>
    <recommendedName>
        <fullName evidence="4">DUF4843 domain-containing protein</fullName>
    </recommendedName>
</protein>
<dbReference type="Proteomes" id="UP000474777">
    <property type="component" value="Unassembled WGS sequence"/>
</dbReference>